<gene>
    <name evidence="1" type="ORF">Lepto1489_17970</name>
</gene>
<evidence type="ECO:0000313" key="1">
    <source>
        <dbReference type="EMBL" id="QOI52114.1"/>
    </source>
</evidence>
<proteinExistence type="predicted"/>
<reference evidence="1" key="1">
    <citation type="submission" date="2019-09" db="EMBL/GenBank/DDBJ databases">
        <title>Comparative Genomics of Leptospira interrogans Reveals Genome Plasticity - A Common Adaptive Strategy for Survival in Various Hosts.</title>
        <authorList>
            <person name="Ramli S.R."/>
            <person name="Bunk B."/>
            <person name="Goris M."/>
            <person name="Bhuju S."/>
            <person name="Jarek M."/>
            <person name="Sproer C."/>
            <person name="Mustakim S."/>
            <person name="Strommenger B."/>
            <person name="Pessler F."/>
        </authorList>
    </citation>
    <scope>NUCLEOTIDE SEQUENCE</scope>
    <source>
        <strain evidence="1">1489</strain>
    </source>
</reference>
<evidence type="ECO:0000313" key="2">
    <source>
        <dbReference type="Proteomes" id="UP000663255"/>
    </source>
</evidence>
<sequence>MFLIVIRILLAGIVGCAVTFYLQTPKVYFNASRSGVFKYSHDYTSNAIKQLRIEYEDNKLFQSLKIMNI</sequence>
<accession>A0AAQ0B434</accession>
<dbReference type="EMBL" id="CP043893">
    <property type="protein sequence ID" value="QOI52114.1"/>
    <property type="molecule type" value="Genomic_DNA"/>
</dbReference>
<dbReference type="AlphaFoldDB" id="A0AAQ0B434"/>
<protein>
    <submittedName>
        <fullName evidence="1">Uncharacterized protein</fullName>
    </submittedName>
</protein>
<name>A0AAQ0B434_LEPIR</name>
<dbReference type="Proteomes" id="UP000663255">
    <property type="component" value="Chromosome 1"/>
</dbReference>
<organism evidence="1 2">
    <name type="scientific">Leptospira interrogans serovar Bataviae</name>
    <dbReference type="NCBI Taxonomy" id="312175"/>
    <lineage>
        <taxon>Bacteria</taxon>
        <taxon>Pseudomonadati</taxon>
        <taxon>Spirochaetota</taxon>
        <taxon>Spirochaetia</taxon>
        <taxon>Leptospirales</taxon>
        <taxon>Leptospiraceae</taxon>
        <taxon>Leptospira</taxon>
    </lineage>
</organism>